<reference evidence="2" key="1">
    <citation type="journal article" date="2013" name="J. Plant Res.">
        <title>Effect of fungi and light on seed germination of three Opuntia species from semiarid lands of central Mexico.</title>
        <authorList>
            <person name="Delgado-Sanchez P."/>
            <person name="Jimenez-Bremont J.F."/>
            <person name="Guerrero-Gonzalez Mde L."/>
            <person name="Flores J."/>
        </authorList>
    </citation>
    <scope>NUCLEOTIDE SEQUENCE</scope>
    <source>
        <tissue evidence="2">Cladode</tissue>
    </source>
</reference>
<dbReference type="EMBL" id="GISG01065169">
    <property type="protein sequence ID" value="MBA4628241.1"/>
    <property type="molecule type" value="Transcribed_RNA"/>
</dbReference>
<sequence length="104" mass="11017">MPASLLLLRSPISPSSRRTVAGRRNPDAVTVAPTIFFSSFPAGSAVGHPCLFALFVLFVPPSRVSGDADRLSPLPSRGRTPPPRPPAAPTFLFPPQIEAKCVGR</sequence>
<reference evidence="2" key="2">
    <citation type="submission" date="2020-07" db="EMBL/GenBank/DDBJ databases">
        <authorList>
            <person name="Vera ALvarez R."/>
            <person name="Arias-Moreno D.M."/>
            <person name="Jimenez-Jacinto V."/>
            <person name="Jimenez-Bremont J.F."/>
            <person name="Swaminathan K."/>
            <person name="Moose S.P."/>
            <person name="Guerrero-Gonzalez M.L."/>
            <person name="Marino-Ramirez L."/>
            <person name="Landsman D."/>
            <person name="Rodriguez-Kessler M."/>
            <person name="Delgado-Sanchez P."/>
        </authorList>
    </citation>
    <scope>NUCLEOTIDE SEQUENCE</scope>
    <source>
        <tissue evidence="2">Cladode</tissue>
    </source>
</reference>
<name>A0A7C9CWH7_OPUST</name>
<feature type="region of interest" description="Disordered" evidence="1">
    <location>
        <begin position="65"/>
        <end position="92"/>
    </location>
</feature>
<evidence type="ECO:0000256" key="1">
    <source>
        <dbReference type="SAM" id="MobiDB-lite"/>
    </source>
</evidence>
<proteinExistence type="predicted"/>
<dbReference type="EMBL" id="GISG01065168">
    <property type="protein sequence ID" value="MBA4628240.1"/>
    <property type="molecule type" value="Transcribed_RNA"/>
</dbReference>
<dbReference type="AlphaFoldDB" id="A0A7C9CWH7"/>
<evidence type="ECO:0000313" key="2">
    <source>
        <dbReference type="EMBL" id="MBA4628241.1"/>
    </source>
</evidence>
<organism evidence="2">
    <name type="scientific">Opuntia streptacantha</name>
    <name type="common">Prickly pear cactus</name>
    <name type="synonym">Opuntia cardona</name>
    <dbReference type="NCBI Taxonomy" id="393608"/>
    <lineage>
        <taxon>Eukaryota</taxon>
        <taxon>Viridiplantae</taxon>
        <taxon>Streptophyta</taxon>
        <taxon>Embryophyta</taxon>
        <taxon>Tracheophyta</taxon>
        <taxon>Spermatophyta</taxon>
        <taxon>Magnoliopsida</taxon>
        <taxon>eudicotyledons</taxon>
        <taxon>Gunneridae</taxon>
        <taxon>Pentapetalae</taxon>
        <taxon>Caryophyllales</taxon>
        <taxon>Cactineae</taxon>
        <taxon>Cactaceae</taxon>
        <taxon>Opuntioideae</taxon>
        <taxon>Opuntia</taxon>
    </lineage>
</organism>
<accession>A0A7C9CWH7</accession>
<protein>
    <submittedName>
        <fullName evidence="2">Uncharacterized protein</fullName>
    </submittedName>
</protein>